<dbReference type="InterPro" id="IPR016039">
    <property type="entry name" value="Thiolase-like"/>
</dbReference>
<dbReference type="SUPFAM" id="SSF53901">
    <property type="entry name" value="Thiolase-like"/>
    <property type="match status" value="2"/>
</dbReference>
<comment type="caution">
    <text evidence="2">The sequence shown here is derived from an EMBL/GenBank/DDBJ whole genome shotgun (WGS) entry which is preliminary data.</text>
</comment>
<dbReference type="Gene3D" id="3.40.47.10">
    <property type="match status" value="1"/>
</dbReference>
<dbReference type="Proteomes" id="UP000316778">
    <property type="component" value="Unassembled WGS sequence"/>
</dbReference>
<dbReference type="AlphaFoldDB" id="A0A562SIQ9"/>
<keyword evidence="3" id="KW-1185">Reference proteome</keyword>
<dbReference type="Pfam" id="PF13723">
    <property type="entry name" value="Ketoacyl-synt_2"/>
    <property type="match status" value="1"/>
</dbReference>
<reference evidence="2 3" key="1">
    <citation type="journal article" date="2013" name="Stand. Genomic Sci.">
        <title>Genomic Encyclopedia of Type Strains, Phase I: The one thousand microbial genomes (KMG-I) project.</title>
        <authorList>
            <person name="Kyrpides N.C."/>
            <person name="Woyke T."/>
            <person name="Eisen J.A."/>
            <person name="Garrity G."/>
            <person name="Lilburn T.G."/>
            <person name="Beck B.J."/>
            <person name="Whitman W.B."/>
            <person name="Hugenholtz P."/>
            <person name="Klenk H.P."/>
        </authorList>
    </citation>
    <scope>NUCLEOTIDE SEQUENCE [LARGE SCALE GENOMIC DNA]</scope>
    <source>
        <strain evidence="2 3">DSM 13484</strain>
    </source>
</reference>
<proteinExistence type="predicted"/>
<protein>
    <submittedName>
        <fullName evidence="2">Beta-ketoacyl synthase-like protein</fullName>
    </submittedName>
</protein>
<feature type="domain" description="Beta-ketoacyl synthase-like N-terminal" evidence="1">
    <location>
        <begin position="45"/>
        <end position="174"/>
    </location>
</feature>
<dbReference type="GO" id="GO:0016746">
    <property type="term" value="F:acyltransferase activity"/>
    <property type="evidence" value="ECO:0007669"/>
    <property type="project" value="InterPro"/>
</dbReference>
<dbReference type="EMBL" id="VLLG01000008">
    <property type="protein sequence ID" value="TWI80874.1"/>
    <property type="molecule type" value="Genomic_DNA"/>
</dbReference>
<accession>A0A562SIQ9</accession>
<name>A0A562SIQ9_CHIJA</name>
<dbReference type="OrthoDB" id="1404523at2"/>
<dbReference type="InterPro" id="IPR014030">
    <property type="entry name" value="Ketoacyl_synth_N"/>
</dbReference>
<sequence length="359" mass="39797">MKVKCYIQGIAAITPQHTFEGDIFAQPLESCSSNLLSVREPDYKAYIPANSLRRMSRMLKMGLTTAIKCLQDSGLGAPGAIVTGTGKGSLQDTERFLKDIRQYNERALNPTPFIQSTYNAVNGMIAVQQQCTTYNNTFVHRGFSFEHALLDSMLLLQEGTPHTLTGAFDEMTEEHCYIKSRIGMWKTEKVNSAQLYEHPSPGTIAGEGAVFFALSARATAQSYARIAGLQLFYKPQPGFLAAALPAFLQQQGLSPRDIDLVLTGRNADSNYAHFYQQLEAPLPGACQLPFKHLCGEYETAGAFATWLAAHILKAQQAPRQWFPMVPAFPERVERILLYNHFFGEQHVLMLLERAGAHGG</sequence>
<evidence type="ECO:0000313" key="3">
    <source>
        <dbReference type="Proteomes" id="UP000316778"/>
    </source>
</evidence>
<organism evidence="2 3">
    <name type="scientific">Chitinophaga japonensis</name>
    <name type="common">Flexibacter japonensis</name>
    <dbReference type="NCBI Taxonomy" id="104662"/>
    <lineage>
        <taxon>Bacteria</taxon>
        <taxon>Pseudomonadati</taxon>
        <taxon>Bacteroidota</taxon>
        <taxon>Chitinophagia</taxon>
        <taxon>Chitinophagales</taxon>
        <taxon>Chitinophagaceae</taxon>
        <taxon>Chitinophaga</taxon>
    </lineage>
</organism>
<evidence type="ECO:0000313" key="2">
    <source>
        <dbReference type="EMBL" id="TWI80874.1"/>
    </source>
</evidence>
<dbReference type="RefSeq" id="WP_145719395.1">
    <property type="nucleotide sequence ID" value="NZ_BAAAFY010000003.1"/>
</dbReference>
<evidence type="ECO:0000259" key="1">
    <source>
        <dbReference type="Pfam" id="PF13723"/>
    </source>
</evidence>
<gene>
    <name evidence="2" type="ORF">LX66_5479</name>
</gene>